<dbReference type="Gene3D" id="3.30.420.10">
    <property type="entry name" value="Ribonuclease H-like superfamily/Ribonuclease H"/>
    <property type="match status" value="1"/>
</dbReference>
<keyword evidence="2" id="KW-1185">Reference proteome</keyword>
<gene>
    <name evidence="3 4" type="primary">LOC125776671</name>
</gene>
<feature type="domain" description="RNase H type-1" evidence="1">
    <location>
        <begin position="79"/>
        <end position="204"/>
    </location>
</feature>
<sequence>MVPSLFSSAARTIFSRSRLKKSHDWESPCLKPRLVSNSSERSFPILTKLLLLLMFLSKQNTPNEVVQQTFAELECNYTNNGWKLLFTDGSKSIDSISLAVVTVTGEIICNWLLPSTSSVFTAEGSAIIHAVNHAKKTKGKFLICTDSKSCMSAITSPSKRNPIIEVIRDAVIGAPQKIQVMWIPGHAGISGNHFADLAAKNVARTLALTYYASSKQDISNLIKHKRHQKNASEWKTFKHHYADINPARNRIIYSSTVPTSAMKTYTPLRIGHTIITHAHLLSGKSPSICPLCDDTASIKHLLTLCPMLHSTAHNSGNIDLIKLLIAAIHRHTCAFDRYVLACGLLVYGLVRVPIHVRENV</sequence>
<reference evidence="2 3" key="1">
    <citation type="submission" date="2025-05" db="UniProtKB">
        <authorList>
            <consortium name="RefSeq"/>
        </authorList>
    </citation>
    <scope>NUCLEOTIDE SEQUENCE [LARGE SCALE GENOMIC DNA]</scope>
    <source>
        <tissue evidence="3 4">Adult</tissue>
    </source>
</reference>
<dbReference type="Pfam" id="PF00075">
    <property type="entry name" value="RNase_H"/>
    <property type="match status" value="1"/>
</dbReference>
<evidence type="ECO:0000313" key="2">
    <source>
        <dbReference type="Proteomes" id="UP001652620"/>
    </source>
</evidence>
<organism evidence="2 4">
    <name type="scientific">Bactrocera dorsalis</name>
    <name type="common">Oriental fruit fly</name>
    <name type="synonym">Dacus dorsalis</name>
    <dbReference type="NCBI Taxonomy" id="27457"/>
    <lineage>
        <taxon>Eukaryota</taxon>
        <taxon>Metazoa</taxon>
        <taxon>Ecdysozoa</taxon>
        <taxon>Arthropoda</taxon>
        <taxon>Hexapoda</taxon>
        <taxon>Insecta</taxon>
        <taxon>Pterygota</taxon>
        <taxon>Neoptera</taxon>
        <taxon>Endopterygota</taxon>
        <taxon>Diptera</taxon>
        <taxon>Brachycera</taxon>
        <taxon>Muscomorpha</taxon>
        <taxon>Tephritoidea</taxon>
        <taxon>Tephritidae</taxon>
        <taxon>Bactrocera</taxon>
        <taxon>Bactrocera</taxon>
    </lineage>
</organism>
<name>A0ABM3JA80_BACDO</name>
<dbReference type="Proteomes" id="UP001652620">
    <property type="component" value="Chromosome 2"/>
</dbReference>
<dbReference type="RefSeq" id="XP_049306134.1">
    <property type="nucleotide sequence ID" value="XM_049450177.1"/>
</dbReference>
<evidence type="ECO:0000313" key="3">
    <source>
        <dbReference type="RefSeq" id="XP_049306134.1"/>
    </source>
</evidence>
<dbReference type="InterPro" id="IPR002156">
    <property type="entry name" value="RNaseH_domain"/>
</dbReference>
<dbReference type="GeneID" id="125776671"/>
<accession>A0ABM3JA80</accession>
<dbReference type="InterPro" id="IPR036397">
    <property type="entry name" value="RNaseH_sf"/>
</dbReference>
<dbReference type="RefSeq" id="XP_049306135.1">
    <property type="nucleotide sequence ID" value="XM_049450178.1"/>
</dbReference>
<dbReference type="PROSITE" id="PS50879">
    <property type="entry name" value="RNASE_H_1"/>
    <property type="match status" value="1"/>
</dbReference>
<protein>
    <submittedName>
        <fullName evidence="3 4">Uncharacterized protein LOC125776671</fullName>
    </submittedName>
</protein>
<proteinExistence type="predicted"/>
<evidence type="ECO:0000259" key="1">
    <source>
        <dbReference type="PROSITE" id="PS50879"/>
    </source>
</evidence>
<dbReference type="CDD" id="cd09276">
    <property type="entry name" value="Rnase_HI_RT_non_LTR"/>
    <property type="match status" value="1"/>
</dbReference>
<evidence type="ECO:0000313" key="4">
    <source>
        <dbReference type="RefSeq" id="XP_049306135.1"/>
    </source>
</evidence>
<dbReference type="InterPro" id="IPR012337">
    <property type="entry name" value="RNaseH-like_sf"/>
</dbReference>
<dbReference type="SUPFAM" id="SSF53098">
    <property type="entry name" value="Ribonuclease H-like"/>
    <property type="match status" value="1"/>
</dbReference>